<accession>A0A0K2AW17</accession>
<feature type="domain" description="DUF4232" evidence="2">
    <location>
        <begin position="66"/>
        <end position="211"/>
    </location>
</feature>
<dbReference type="STRING" id="1889.SAM40697_3706"/>
<reference evidence="4" key="1">
    <citation type="journal article" date="2015" name="J. Biotechnol.">
        <title>Complete genome sequence of Streptomyces ambofaciens ATCC 23877, the spiramycin producer.</title>
        <authorList>
            <person name="Thibessard A."/>
            <person name="Haas D."/>
            <person name="Gerbaud C."/>
            <person name="Aigle B."/>
            <person name="Lautru S."/>
            <person name="Pernodet J.L."/>
            <person name="Leblond P."/>
        </authorList>
    </citation>
    <scope>NUCLEOTIDE SEQUENCE [LARGE SCALE GENOMIC DNA]</scope>
    <source>
        <strain evidence="4">ATCC 23877 / 3486 / DSM 40053 / JCM 4204 / NBRC 12836 / NRRL B-2516</strain>
    </source>
</reference>
<protein>
    <recommendedName>
        <fullName evidence="2">DUF4232 domain-containing protein</fullName>
    </recommendedName>
</protein>
<dbReference type="EMBL" id="CP012382">
    <property type="protein sequence ID" value="AKZ57178.1"/>
    <property type="molecule type" value="Genomic_DNA"/>
</dbReference>
<dbReference type="KEGG" id="samb:SAM23877_4133"/>
<dbReference type="InterPro" id="IPR025326">
    <property type="entry name" value="DUF4232"/>
</dbReference>
<dbReference type="RefSeq" id="WP_079030312.1">
    <property type="nucleotide sequence ID" value="NZ_CP012382.1"/>
</dbReference>
<sequence>MRTTQFVESTESTGPAASAGSVRPAQPTTAAAVVLAAALLLSACGDGGSGGDGSGGGTDDRGDAACRVAEVGVGVEPSPAPAAGDTGTVSVTLTNRGPSCVLHGFPTVTLNAGDASVRVPREEAATPQRLTLGKQDTASFTVAYVRGGDDGTGEPGDADGTSGTDATGGLTVRSVEFALPDDASTHRFPWSYGTVATKGEGRPDATVGAFQRAGD</sequence>
<gene>
    <name evidence="3" type="ORF">SAM23877_4133</name>
</gene>
<evidence type="ECO:0000259" key="2">
    <source>
        <dbReference type="Pfam" id="PF14016"/>
    </source>
</evidence>
<evidence type="ECO:0000313" key="3">
    <source>
        <dbReference type="EMBL" id="AKZ57178.1"/>
    </source>
</evidence>
<dbReference type="Proteomes" id="UP000061018">
    <property type="component" value="Chromosome"/>
</dbReference>
<feature type="region of interest" description="Disordered" evidence="1">
    <location>
        <begin position="147"/>
        <end position="168"/>
    </location>
</feature>
<feature type="compositionally biased region" description="Low complexity" evidence="1">
    <location>
        <begin position="158"/>
        <end position="168"/>
    </location>
</feature>
<organism evidence="3 4">
    <name type="scientific">Streptomyces ambofaciens (strain ATCC 23877 / 3486 / DSM 40053 / JCM 4204 / NBRC 12836 / NRRL B-2516)</name>
    <dbReference type="NCBI Taxonomy" id="278992"/>
    <lineage>
        <taxon>Bacteria</taxon>
        <taxon>Bacillati</taxon>
        <taxon>Actinomycetota</taxon>
        <taxon>Actinomycetes</taxon>
        <taxon>Kitasatosporales</taxon>
        <taxon>Streptomycetaceae</taxon>
        <taxon>Streptomyces</taxon>
    </lineage>
</organism>
<feature type="region of interest" description="Disordered" evidence="1">
    <location>
        <begin position="1"/>
        <end position="27"/>
    </location>
</feature>
<feature type="compositionally biased region" description="Polar residues" evidence="1">
    <location>
        <begin position="1"/>
        <end position="15"/>
    </location>
</feature>
<proteinExistence type="predicted"/>
<evidence type="ECO:0000256" key="1">
    <source>
        <dbReference type="SAM" id="MobiDB-lite"/>
    </source>
</evidence>
<evidence type="ECO:0000313" key="4">
    <source>
        <dbReference type="Proteomes" id="UP000061018"/>
    </source>
</evidence>
<dbReference type="AlphaFoldDB" id="A0A0K2AW17"/>
<dbReference type="Pfam" id="PF14016">
    <property type="entry name" value="DUF4232"/>
    <property type="match status" value="1"/>
</dbReference>
<name>A0A0K2AW17_STRA7</name>